<organism evidence="2 3">
    <name type="scientific">Caerostris extrusa</name>
    <name type="common">Bark spider</name>
    <name type="synonym">Caerostris bankana</name>
    <dbReference type="NCBI Taxonomy" id="172846"/>
    <lineage>
        <taxon>Eukaryota</taxon>
        <taxon>Metazoa</taxon>
        <taxon>Ecdysozoa</taxon>
        <taxon>Arthropoda</taxon>
        <taxon>Chelicerata</taxon>
        <taxon>Arachnida</taxon>
        <taxon>Araneae</taxon>
        <taxon>Araneomorphae</taxon>
        <taxon>Entelegynae</taxon>
        <taxon>Araneoidea</taxon>
        <taxon>Araneidae</taxon>
        <taxon>Caerostris</taxon>
    </lineage>
</organism>
<dbReference type="Proteomes" id="UP001054945">
    <property type="component" value="Unassembled WGS sequence"/>
</dbReference>
<accession>A0AAV4T7W9</accession>
<name>A0AAV4T7W9_CAEEX</name>
<evidence type="ECO:0000313" key="3">
    <source>
        <dbReference type="Proteomes" id="UP001054945"/>
    </source>
</evidence>
<sequence>MSAEVDTVLLVSREKGGKSPHRLGGGSCLLWPATLSCGRAVGGLRRGCRLQGWSSAAPADVRLVPVDEEEDGAHAGHLAHHEAAHGQDECSRSGSGTGALERGLGPQLVAHLGLERRDVDHHARQDQETCKLTPTLVNM</sequence>
<comment type="caution">
    <text evidence="2">The sequence shown here is derived from an EMBL/GenBank/DDBJ whole genome shotgun (WGS) entry which is preliminary data.</text>
</comment>
<gene>
    <name evidence="2" type="ORF">CEXT_689951</name>
</gene>
<reference evidence="2 3" key="1">
    <citation type="submission" date="2021-06" db="EMBL/GenBank/DDBJ databases">
        <title>Caerostris extrusa draft genome.</title>
        <authorList>
            <person name="Kono N."/>
            <person name="Arakawa K."/>
        </authorList>
    </citation>
    <scope>NUCLEOTIDE SEQUENCE [LARGE SCALE GENOMIC DNA]</scope>
</reference>
<dbReference type="EMBL" id="BPLR01010842">
    <property type="protein sequence ID" value="GIY42375.1"/>
    <property type="molecule type" value="Genomic_DNA"/>
</dbReference>
<evidence type="ECO:0000256" key="1">
    <source>
        <dbReference type="SAM" id="MobiDB-lite"/>
    </source>
</evidence>
<feature type="compositionally biased region" description="Basic and acidic residues" evidence="1">
    <location>
        <begin position="79"/>
        <end position="91"/>
    </location>
</feature>
<protein>
    <submittedName>
        <fullName evidence="2">Uncharacterized protein</fullName>
    </submittedName>
</protein>
<feature type="region of interest" description="Disordered" evidence="1">
    <location>
        <begin position="72"/>
        <end position="102"/>
    </location>
</feature>
<proteinExistence type="predicted"/>
<keyword evidence="3" id="KW-1185">Reference proteome</keyword>
<dbReference type="AlphaFoldDB" id="A0AAV4T7W9"/>
<evidence type="ECO:0000313" key="2">
    <source>
        <dbReference type="EMBL" id="GIY42375.1"/>
    </source>
</evidence>